<gene>
    <name evidence="1" type="ORF">T11_10462</name>
</gene>
<comment type="caution">
    <text evidence="1">The sequence shown here is derived from an EMBL/GenBank/DDBJ whole genome shotgun (WGS) entry which is preliminary data.</text>
</comment>
<dbReference type="AlphaFoldDB" id="A0A0V1HF85"/>
<dbReference type="EMBL" id="JYDP01000075">
    <property type="protein sequence ID" value="KRZ09291.1"/>
    <property type="molecule type" value="Genomic_DNA"/>
</dbReference>
<reference evidence="1 2" key="1">
    <citation type="submission" date="2015-01" db="EMBL/GenBank/DDBJ databases">
        <title>Evolution of Trichinella species and genotypes.</title>
        <authorList>
            <person name="Korhonen P.K."/>
            <person name="Edoardo P."/>
            <person name="Giuseppe L.R."/>
            <person name="Gasser R.B."/>
        </authorList>
    </citation>
    <scope>NUCLEOTIDE SEQUENCE [LARGE SCALE GENOMIC DNA]</scope>
    <source>
        <strain evidence="1">ISS1029</strain>
    </source>
</reference>
<name>A0A0V1HF85_9BILA</name>
<protein>
    <submittedName>
        <fullName evidence="1">Uncharacterized protein</fullName>
    </submittedName>
</protein>
<evidence type="ECO:0000313" key="2">
    <source>
        <dbReference type="Proteomes" id="UP000055024"/>
    </source>
</evidence>
<accession>A0A0V1HF85</accession>
<dbReference type="Proteomes" id="UP000055024">
    <property type="component" value="Unassembled WGS sequence"/>
</dbReference>
<sequence length="74" mass="8337">MVWKFFFSSLNRLRLILPETNGTCISSAVLQNAFSDGTQWYPLNNKIPKNCSMSPPSTTKFPPFCAAYRMVISA</sequence>
<proteinExistence type="predicted"/>
<keyword evidence="2" id="KW-1185">Reference proteome</keyword>
<dbReference type="OrthoDB" id="10292408at2759"/>
<evidence type="ECO:0000313" key="1">
    <source>
        <dbReference type="EMBL" id="KRZ09291.1"/>
    </source>
</evidence>
<organism evidence="1 2">
    <name type="scientific">Trichinella zimbabwensis</name>
    <dbReference type="NCBI Taxonomy" id="268475"/>
    <lineage>
        <taxon>Eukaryota</taxon>
        <taxon>Metazoa</taxon>
        <taxon>Ecdysozoa</taxon>
        <taxon>Nematoda</taxon>
        <taxon>Enoplea</taxon>
        <taxon>Dorylaimia</taxon>
        <taxon>Trichinellida</taxon>
        <taxon>Trichinellidae</taxon>
        <taxon>Trichinella</taxon>
    </lineage>
</organism>